<dbReference type="PROSITE" id="PS50977">
    <property type="entry name" value="HTH_TETR_2"/>
    <property type="match status" value="1"/>
</dbReference>
<reference evidence="6 9" key="2">
    <citation type="submission" date="2020-01" db="EMBL/GenBank/DDBJ databases">
        <title>Insect and environment-associated Actinomycetes.</title>
        <authorList>
            <person name="Currrie C."/>
            <person name="Chevrette M."/>
            <person name="Carlson C."/>
            <person name="Stubbendieck R."/>
            <person name="Wendt-Pienkowski E."/>
        </authorList>
    </citation>
    <scope>NUCLEOTIDE SEQUENCE [LARGE SCALE GENOMIC DNA]</scope>
    <source>
        <strain evidence="6 9">SID8386</strain>
    </source>
</reference>
<evidence type="ECO:0000256" key="1">
    <source>
        <dbReference type="ARBA" id="ARBA00023015"/>
    </source>
</evidence>
<dbReference type="PANTHER" id="PTHR30055:SF234">
    <property type="entry name" value="HTH-TYPE TRANSCRIPTIONAL REGULATOR BETI"/>
    <property type="match status" value="1"/>
</dbReference>
<dbReference type="OrthoDB" id="9795011at2"/>
<reference evidence="7 8" key="1">
    <citation type="submission" date="2016-10" db="EMBL/GenBank/DDBJ databases">
        <authorList>
            <person name="de Groot N.N."/>
        </authorList>
    </citation>
    <scope>NUCLEOTIDE SEQUENCE [LARGE SCALE GENOMIC DNA]</scope>
    <source>
        <strain evidence="7 8">DSM 44637</strain>
    </source>
</reference>
<dbReference type="Gene3D" id="1.10.357.10">
    <property type="entry name" value="Tetracycline Repressor, domain 2"/>
    <property type="match status" value="1"/>
</dbReference>
<keyword evidence="1" id="KW-0805">Transcription regulation</keyword>
<dbReference type="GO" id="GO:0000976">
    <property type="term" value="F:transcription cis-regulatory region binding"/>
    <property type="evidence" value="ECO:0007669"/>
    <property type="project" value="TreeGrafter"/>
</dbReference>
<dbReference type="InterPro" id="IPR009057">
    <property type="entry name" value="Homeodomain-like_sf"/>
</dbReference>
<evidence type="ECO:0000256" key="3">
    <source>
        <dbReference type="ARBA" id="ARBA00023163"/>
    </source>
</evidence>
<keyword evidence="2 4" id="KW-0238">DNA-binding</keyword>
<dbReference type="EMBL" id="JAAGNC010000189">
    <property type="protein sequence ID" value="NEC61317.1"/>
    <property type="molecule type" value="Genomic_DNA"/>
</dbReference>
<evidence type="ECO:0000256" key="2">
    <source>
        <dbReference type="ARBA" id="ARBA00023125"/>
    </source>
</evidence>
<dbReference type="Pfam" id="PF21597">
    <property type="entry name" value="TetR_C_43"/>
    <property type="match status" value="1"/>
</dbReference>
<evidence type="ECO:0000313" key="9">
    <source>
        <dbReference type="Proteomes" id="UP000470404"/>
    </source>
</evidence>
<sequence length="189" mass="19778">MSGQQRADARRNYARILEVAGAEVAAHGANASLEQIARTAGVGSATVRRHFPTRHALLEAVSQDRIALLAARAQELAGEADSRRALLEWLDDVVSYCVTARGLAAALAYDTPDPVHGNSCSTTLEESAAPLVARAARDGAVSPDVTVGDLIALIVGITLTTERHPEPAAEASRLFRIAVAGISPRPGRG</sequence>
<dbReference type="InterPro" id="IPR050109">
    <property type="entry name" value="HTH-type_TetR-like_transc_reg"/>
</dbReference>
<dbReference type="EMBL" id="FOWC01000013">
    <property type="protein sequence ID" value="SFQ48636.1"/>
    <property type="molecule type" value="Genomic_DNA"/>
</dbReference>
<keyword evidence="9" id="KW-1185">Reference proteome</keyword>
<dbReference type="InterPro" id="IPR001647">
    <property type="entry name" value="HTH_TetR"/>
</dbReference>
<dbReference type="SUPFAM" id="SSF48498">
    <property type="entry name" value="Tetracyclin repressor-like, C-terminal domain"/>
    <property type="match status" value="1"/>
</dbReference>
<dbReference type="PANTHER" id="PTHR30055">
    <property type="entry name" value="HTH-TYPE TRANSCRIPTIONAL REGULATOR RUTR"/>
    <property type="match status" value="1"/>
</dbReference>
<dbReference type="Pfam" id="PF00440">
    <property type="entry name" value="TetR_N"/>
    <property type="match status" value="1"/>
</dbReference>
<feature type="domain" description="HTH tetR-type" evidence="5">
    <location>
        <begin position="10"/>
        <end position="69"/>
    </location>
</feature>
<proteinExistence type="predicted"/>
<evidence type="ECO:0000313" key="6">
    <source>
        <dbReference type="EMBL" id="NEC61317.1"/>
    </source>
</evidence>
<dbReference type="Proteomes" id="UP000199137">
    <property type="component" value="Unassembled WGS sequence"/>
</dbReference>
<organism evidence="7 8">
    <name type="scientific">Amycolatopsis rubida</name>
    <dbReference type="NCBI Taxonomy" id="112413"/>
    <lineage>
        <taxon>Bacteria</taxon>
        <taxon>Bacillati</taxon>
        <taxon>Actinomycetota</taxon>
        <taxon>Actinomycetes</taxon>
        <taxon>Pseudonocardiales</taxon>
        <taxon>Pseudonocardiaceae</taxon>
        <taxon>Amycolatopsis</taxon>
    </lineage>
</organism>
<evidence type="ECO:0000313" key="8">
    <source>
        <dbReference type="Proteomes" id="UP000199137"/>
    </source>
</evidence>
<dbReference type="GO" id="GO:0003700">
    <property type="term" value="F:DNA-binding transcription factor activity"/>
    <property type="evidence" value="ECO:0007669"/>
    <property type="project" value="TreeGrafter"/>
</dbReference>
<name>A0A1I5YWM4_9PSEU</name>
<dbReference type="STRING" id="112413.SAMN05421854_11385"/>
<accession>A0A1I5YWM4</accession>
<dbReference type="InterPro" id="IPR036271">
    <property type="entry name" value="Tet_transcr_reg_TetR-rel_C_sf"/>
</dbReference>
<dbReference type="RefSeq" id="WP_067584670.1">
    <property type="nucleotide sequence ID" value="NZ_FOWC01000013.1"/>
</dbReference>
<evidence type="ECO:0000259" key="5">
    <source>
        <dbReference type="PROSITE" id="PS50977"/>
    </source>
</evidence>
<dbReference type="AlphaFoldDB" id="A0A1I5YWM4"/>
<dbReference type="SUPFAM" id="SSF46689">
    <property type="entry name" value="Homeodomain-like"/>
    <property type="match status" value="1"/>
</dbReference>
<keyword evidence="3" id="KW-0804">Transcription</keyword>
<protein>
    <submittedName>
        <fullName evidence="6">TetR/AcrR family transcriptional regulator</fullName>
    </submittedName>
    <submittedName>
        <fullName evidence="7">Transcriptional regulator, TetR family</fullName>
    </submittedName>
</protein>
<feature type="DNA-binding region" description="H-T-H motif" evidence="4">
    <location>
        <begin position="32"/>
        <end position="51"/>
    </location>
</feature>
<dbReference type="InterPro" id="IPR049445">
    <property type="entry name" value="TetR_SbtR-like_C"/>
</dbReference>
<evidence type="ECO:0000313" key="7">
    <source>
        <dbReference type="EMBL" id="SFQ48636.1"/>
    </source>
</evidence>
<dbReference type="Proteomes" id="UP000470404">
    <property type="component" value="Unassembled WGS sequence"/>
</dbReference>
<evidence type="ECO:0000256" key="4">
    <source>
        <dbReference type="PROSITE-ProRule" id="PRU00335"/>
    </source>
</evidence>
<gene>
    <name evidence="6" type="ORF">G3I59_38390</name>
    <name evidence="7" type="ORF">SAMN05421854_11385</name>
</gene>